<keyword evidence="3" id="KW-1185">Reference proteome</keyword>
<keyword evidence="1" id="KW-0472">Membrane</keyword>
<proteinExistence type="predicted"/>
<evidence type="ECO:0000256" key="1">
    <source>
        <dbReference type="SAM" id="Phobius"/>
    </source>
</evidence>
<reference evidence="2" key="1">
    <citation type="submission" date="2023-04" db="EMBL/GenBank/DDBJ databases">
        <authorList>
            <person name="Vijverberg K."/>
            <person name="Xiong W."/>
            <person name="Schranz E."/>
        </authorList>
    </citation>
    <scope>NUCLEOTIDE SEQUENCE</scope>
</reference>
<dbReference type="AlphaFoldDB" id="A0AA35ZHA5"/>
<dbReference type="Proteomes" id="UP001177003">
    <property type="component" value="Chromosome 6"/>
</dbReference>
<evidence type="ECO:0000313" key="2">
    <source>
        <dbReference type="EMBL" id="CAI9291962.1"/>
    </source>
</evidence>
<feature type="transmembrane region" description="Helical" evidence="1">
    <location>
        <begin position="12"/>
        <end position="29"/>
    </location>
</feature>
<protein>
    <submittedName>
        <fullName evidence="2">Uncharacterized protein</fullName>
    </submittedName>
</protein>
<dbReference type="EMBL" id="OX465082">
    <property type="protein sequence ID" value="CAI9291962.1"/>
    <property type="molecule type" value="Genomic_DNA"/>
</dbReference>
<name>A0AA35ZHA5_LACSI</name>
<sequence>MALLYNQGSYWFMIPSFGFCIGNVSISYVHSSLNRECLKQVSAKYHLVKGDGVALPGPDVVIDRPPLDGDRLPFLLSDFVEGKIVARDLGSVDFDLPIIDDSFTYSGSTGSNTQEEEDSDLSIRVHDSYDDTIGNHTPHVLTGLVAVFYDDGSGEQPLIRHKKGRDSVASTTLAVRKLSHGSKKNEALHLENRGLRDEFKTVYELVKLLVVLSGGASHNVKSFRDQYVKLVDRFDELKKVSPSVDMFSQAEMDMVRCELSVMQNE</sequence>
<gene>
    <name evidence="2" type="ORF">LSALG_LOCUS31070</name>
</gene>
<keyword evidence="1" id="KW-0812">Transmembrane</keyword>
<keyword evidence="1" id="KW-1133">Transmembrane helix</keyword>
<evidence type="ECO:0000313" key="3">
    <source>
        <dbReference type="Proteomes" id="UP001177003"/>
    </source>
</evidence>
<organism evidence="2 3">
    <name type="scientific">Lactuca saligna</name>
    <name type="common">Willowleaf lettuce</name>
    <dbReference type="NCBI Taxonomy" id="75948"/>
    <lineage>
        <taxon>Eukaryota</taxon>
        <taxon>Viridiplantae</taxon>
        <taxon>Streptophyta</taxon>
        <taxon>Embryophyta</taxon>
        <taxon>Tracheophyta</taxon>
        <taxon>Spermatophyta</taxon>
        <taxon>Magnoliopsida</taxon>
        <taxon>eudicotyledons</taxon>
        <taxon>Gunneridae</taxon>
        <taxon>Pentapetalae</taxon>
        <taxon>asterids</taxon>
        <taxon>campanulids</taxon>
        <taxon>Asterales</taxon>
        <taxon>Asteraceae</taxon>
        <taxon>Cichorioideae</taxon>
        <taxon>Cichorieae</taxon>
        <taxon>Lactucinae</taxon>
        <taxon>Lactuca</taxon>
    </lineage>
</organism>
<accession>A0AA35ZHA5</accession>